<feature type="region of interest" description="Disordered" evidence="1">
    <location>
        <begin position="1"/>
        <end position="25"/>
    </location>
</feature>
<reference evidence="2" key="1">
    <citation type="submission" date="2020-01" db="EMBL/GenBank/DDBJ databases">
        <authorList>
            <person name="Mishra B."/>
        </authorList>
    </citation>
    <scope>NUCLEOTIDE SEQUENCE [LARGE SCALE GENOMIC DNA]</scope>
</reference>
<organism evidence="2 3">
    <name type="scientific">Microthlaspi erraticum</name>
    <dbReference type="NCBI Taxonomy" id="1685480"/>
    <lineage>
        <taxon>Eukaryota</taxon>
        <taxon>Viridiplantae</taxon>
        <taxon>Streptophyta</taxon>
        <taxon>Embryophyta</taxon>
        <taxon>Tracheophyta</taxon>
        <taxon>Spermatophyta</taxon>
        <taxon>Magnoliopsida</taxon>
        <taxon>eudicotyledons</taxon>
        <taxon>Gunneridae</taxon>
        <taxon>Pentapetalae</taxon>
        <taxon>rosids</taxon>
        <taxon>malvids</taxon>
        <taxon>Brassicales</taxon>
        <taxon>Brassicaceae</taxon>
        <taxon>Coluteocarpeae</taxon>
        <taxon>Microthlaspi</taxon>
    </lineage>
</organism>
<name>A0A6D2IMJ1_9BRAS</name>
<dbReference type="InterPro" id="IPR004252">
    <property type="entry name" value="Probable_transposase_24"/>
</dbReference>
<feature type="region of interest" description="Disordered" evidence="1">
    <location>
        <begin position="202"/>
        <end position="256"/>
    </location>
</feature>
<comment type="caution">
    <text evidence="2">The sequence shown here is derived from an EMBL/GenBank/DDBJ whole genome shotgun (WGS) entry which is preliminary data.</text>
</comment>
<keyword evidence="3" id="KW-1185">Reference proteome</keyword>
<sequence>MKKSKSASDSRYSDQGGHGKHVHTAGPTPYIKIKYDMMIVSGGVEPSFPDLVRRTHTRKDGTFADGRSKMIVEEVETAAIQVSMTESDPDGMSKEGSPSLTPLQLNMLFLEVVPPNKGRIYGLGSAHRYYGDPSESSSTAIPRTLHLETKVKAMEENMKAMEGHMQSMATDIASIMAATRMLLEANGIDPSVVLKSTTSTAAPTRVCTPERQSPASDCSPTSDGSQASDHGGQALDHSPINLANMDPQSIDGYFDP</sequence>
<feature type="compositionally biased region" description="Basic and acidic residues" evidence="1">
    <location>
        <begin position="1"/>
        <end position="12"/>
    </location>
</feature>
<dbReference type="Proteomes" id="UP000467841">
    <property type="component" value="Unassembled WGS sequence"/>
</dbReference>
<evidence type="ECO:0000313" key="3">
    <source>
        <dbReference type="Proteomes" id="UP000467841"/>
    </source>
</evidence>
<gene>
    <name evidence="2" type="ORF">MERR_LOCUS17557</name>
</gene>
<dbReference type="OrthoDB" id="1083022at2759"/>
<evidence type="ECO:0000256" key="1">
    <source>
        <dbReference type="SAM" id="MobiDB-lite"/>
    </source>
</evidence>
<dbReference type="Pfam" id="PF03004">
    <property type="entry name" value="Transposase_24"/>
    <property type="match status" value="1"/>
</dbReference>
<dbReference type="AlphaFoldDB" id="A0A6D2IMJ1"/>
<accession>A0A6D2IMJ1</accession>
<dbReference type="EMBL" id="CACVBM020001094">
    <property type="protein sequence ID" value="CAA7030322.1"/>
    <property type="molecule type" value="Genomic_DNA"/>
</dbReference>
<protein>
    <submittedName>
        <fullName evidence="2">Uncharacterized protein</fullName>
    </submittedName>
</protein>
<proteinExistence type="predicted"/>
<evidence type="ECO:0000313" key="2">
    <source>
        <dbReference type="EMBL" id="CAA7030322.1"/>
    </source>
</evidence>
<feature type="compositionally biased region" description="Polar residues" evidence="1">
    <location>
        <begin position="210"/>
        <end position="228"/>
    </location>
</feature>